<accession>A0A2H0Y1Y2</accession>
<proteinExistence type="predicted"/>
<dbReference type="SUPFAM" id="SSF53448">
    <property type="entry name" value="Nucleotide-diphospho-sugar transferases"/>
    <property type="match status" value="1"/>
</dbReference>
<organism evidence="2 3">
    <name type="scientific">Candidatus Saganbacteria bacterium CG08_land_8_20_14_0_20_45_16</name>
    <dbReference type="NCBI Taxonomy" id="2014293"/>
    <lineage>
        <taxon>Bacteria</taxon>
        <taxon>Bacillati</taxon>
        <taxon>Saganbacteria</taxon>
    </lineage>
</organism>
<dbReference type="PANTHER" id="PTHR43630">
    <property type="entry name" value="POLY-BETA-1,6-N-ACETYL-D-GLUCOSAMINE SYNTHASE"/>
    <property type="match status" value="1"/>
</dbReference>
<name>A0A2H0Y1Y2_UNCSA</name>
<gene>
    <name evidence="2" type="ORF">COT42_00165</name>
</gene>
<feature type="domain" description="Glycosyltransferase 2-like" evidence="1">
    <location>
        <begin position="24"/>
        <end position="130"/>
    </location>
</feature>
<dbReference type="InterPro" id="IPR001173">
    <property type="entry name" value="Glyco_trans_2-like"/>
</dbReference>
<dbReference type="PANTHER" id="PTHR43630:SF2">
    <property type="entry name" value="GLYCOSYLTRANSFERASE"/>
    <property type="match status" value="1"/>
</dbReference>
<dbReference type="EMBL" id="PEYM01000002">
    <property type="protein sequence ID" value="PIS31794.1"/>
    <property type="molecule type" value="Genomic_DNA"/>
</dbReference>
<comment type="caution">
    <text evidence="2">The sequence shown here is derived from an EMBL/GenBank/DDBJ whole genome shotgun (WGS) entry which is preliminary data.</text>
</comment>
<reference evidence="2 3" key="1">
    <citation type="submission" date="2017-09" db="EMBL/GenBank/DDBJ databases">
        <title>Depth-based differentiation of microbial function through sediment-hosted aquifers and enrichment of novel symbionts in the deep terrestrial subsurface.</title>
        <authorList>
            <person name="Probst A.J."/>
            <person name="Ladd B."/>
            <person name="Jarett J.K."/>
            <person name="Geller-Mcgrath D.E."/>
            <person name="Sieber C.M."/>
            <person name="Emerson J.B."/>
            <person name="Anantharaman K."/>
            <person name="Thomas B.C."/>
            <person name="Malmstrom R."/>
            <person name="Stieglmeier M."/>
            <person name="Klingl A."/>
            <person name="Woyke T."/>
            <person name="Ryan C.M."/>
            <person name="Banfield J.F."/>
        </authorList>
    </citation>
    <scope>NUCLEOTIDE SEQUENCE [LARGE SCALE GENOMIC DNA]</scope>
    <source>
        <strain evidence="2">CG08_land_8_20_14_0_20_45_16</strain>
    </source>
</reference>
<evidence type="ECO:0000313" key="2">
    <source>
        <dbReference type="EMBL" id="PIS31794.1"/>
    </source>
</evidence>
<evidence type="ECO:0000259" key="1">
    <source>
        <dbReference type="Pfam" id="PF00535"/>
    </source>
</evidence>
<sequence length="258" mass="29739">MKLWSGANKAMLFKHYENTPQKLSIMLIVLDEENLIKQWFDHLKNYNPFEVVVVDGGSTDQTKTFVNKYGSHFNLKLIEQPMGDSFAEQRNLAKKHCRGDWILALDADETLSPNSPAVIDKIIHDQSTVAFSFPRVALFPDPDHFIGQPNADLQLRLFRNLPEISYIYKVHERPAYKGKPIHPGFFGTDQGWQWCRIKREIKMIHWGNLKSEAELLARGNRWQKFKTESKKRGLAVGAAETFAPKKTNVKSRPLSELF</sequence>
<dbReference type="InterPro" id="IPR029044">
    <property type="entry name" value="Nucleotide-diphossugar_trans"/>
</dbReference>
<dbReference type="Gene3D" id="3.90.550.10">
    <property type="entry name" value="Spore Coat Polysaccharide Biosynthesis Protein SpsA, Chain A"/>
    <property type="match status" value="1"/>
</dbReference>
<protein>
    <recommendedName>
        <fullName evidence="1">Glycosyltransferase 2-like domain-containing protein</fullName>
    </recommendedName>
</protein>
<dbReference type="AlphaFoldDB" id="A0A2H0Y1Y2"/>
<evidence type="ECO:0000313" key="3">
    <source>
        <dbReference type="Proteomes" id="UP000231343"/>
    </source>
</evidence>
<dbReference type="Proteomes" id="UP000231343">
    <property type="component" value="Unassembled WGS sequence"/>
</dbReference>
<dbReference type="Pfam" id="PF00535">
    <property type="entry name" value="Glycos_transf_2"/>
    <property type="match status" value="1"/>
</dbReference>